<organism evidence="17 18">
    <name type="scientific">Eutypa lata (strain UCR-EL1)</name>
    <name type="common">Grapevine dieback disease fungus</name>
    <name type="synonym">Eutypa armeniacae</name>
    <dbReference type="NCBI Taxonomy" id="1287681"/>
    <lineage>
        <taxon>Eukaryota</taxon>
        <taxon>Fungi</taxon>
        <taxon>Dikarya</taxon>
        <taxon>Ascomycota</taxon>
        <taxon>Pezizomycotina</taxon>
        <taxon>Sordariomycetes</taxon>
        <taxon>Xylariomycetidae</taxon>
        <taxon>Xylariales</taxon>
        <taxon>Diatrypaceae</taxon>
        <taxon>Eutypa</taxon>
    </lineage>
</organism>
<reference evidence="18" key="1">
    <citation type="journal article" date="2013" name="Genome Announc.">
        <title>Draft genome sequence of the grapevine dieback fungus Eutypa lata UCR-EL1.</title>
        <authorList>
            <person name="Blanco-Ulate B."/>
            <person name="Rolshausen P.E."/>
            <person name="Cantu D."/>
        </authorList>
    </citation>
    <scope>NUCLEOTIDE SEQUENCE [LARGE SCALE GENOMIC DNA]</scope>
    <source>
        <strain evidence="18">UCR-EL1</strain>
    </source>
</reference>
<dbReference type="GO" id="GO:0106073">
    <property type="term" value="F:dolichyl pyrophosphate Glc2Man9GlcNAc2 alpha-1,2-glucosyltransferase activity"/>
    <property type="evidence" value="ECO:0007669"/>
    <property type="project" value="UniProtKB-EC"/>
</dbReference>
<comment type="pathway">
    <text evidence="2">Protein modification; protein glycosylation.</text>
</comment>
<feature type="region of interest" description="Disordered" evidence="15">
    <location>
        <begin position="325"/>
        <end position="359"/>
    </location>
</feature>
<dbReference type="KEGG" id="ela:UCREL1_8882"/>
<feature type="transmembrane region" description="Helical" evidence="16">
    <location>
        <begin position="89"/>
        <end position="113"/>
    </location>
</feature>
<dbReference type="Proteomes" id="UP000012174">
    <property type="component" value="Unassembled WGS sequence"/>
</dbReference>
<dbReference type="InterPro" id="IPR016900">
    <property type="entry name" value="Alg10"/>
</dbReference>
<proteinExistence type="inferred from homology"/>
<dbReference type="eggNOG" id="KOG2642">
    <property type="taxonomic scope" value="Eukaryota"/>
</dbReference>
<evidence type="ECO:0000256" key="8">
    <source>
        <dbReference type="ARBA" id="ARBA00022692"/>
    </source>
</evidence>
<evidence type="ECO:0000256" key="10">
    <source>
        <dbReference type="ARBA" id="ARBA00022989"/>
    </source>
</evidence>
<feature type="transmembrane region" description="Helical" evidence="16">
    <location>
        <begin position="184"/>
        <end position="204"/>
    </location>
</feature>
<keyword evidence="10 16" id="KW-1133">Transmembrane helix</keyword>
<dbReference type="PANTHER" id="PTHR12989">
    <property type="entry name" value="ALPHA-1,2-GLUCOSYLTRANSFERASE ALG10"/>
    <property type="match status" value="1"/>
</dbReference>
<keyword evidence="8 16" id="KW-0812">Transmembrane</keyword>
<dbReference type="HOGENOM" id="CLU_017053_0_1_1"/>
<dbReference type="STRING" id="1287681.M7TBZ1"/>
<dbReference type="UniPathway" id="UPA00378"/>
<name>M7TBZ1_EUTLA</name>
<evidence type="ECO:0000256" key="12">
    <source>
        <dbReference type="ARBA" id="ARBA00032069"/>
    </source>
</evidence>
<keyword evidence="18" id="KW-1185">Reference proteome</keyword>
<dbReference type="EMBL" id="KB707115">
    <property type="protein sequence ID" value="EMR64170.1"/>
    <property type="molecule type" value="Genomic_DNA"/>
</dbReference>
<feature type="transmembrane region" description="Helical" evidence="16">
    <location>
        <begin position="381"/>
        <end position="399"/>
    </location>
</feature>
<feature type="transmembrane region" description="Helical" evidence="16">
    <location>
        <begin position="40"/>
        <end position="68"/>
    </location>
</feature>
<evidence type="ECO:0000256" key="4">
    <source>
        <dbReference type="ARBA" id="ARBA00011967"/>
    </source>
</evidence>
<protein>
    <recommendedName>
        <fullName evidence="5">Dol-P-Glc:Glc(2)Man(9)GlcNAc(2)-PP-Dol alpha-1,2-glucosyltransferase</fullName>
        <ecNumber evidence="4">2.4.1.256</ecNumber>
    </recommendedName>
    <alternativeName>
        <fullName evidence="12">Asparagine-linked glycosylation protein 10</fullName>
    </alternativeName>
</protein>
<evidence type="ECO:0000313" key="17">
    <source>
        <dbReference type="EMBL" id="EMR64170.1"/>
    </source>
</evidence>
<evidence type="ECO:0000256" key="9">
    <source>
        <dbReference type="ARBA" id="ARBA00022824"/>
    </source>
</evidence>
<feature type="transmembrane region" description="Helical" evidence="16">
    <location>
        <begin position="241"/>
        <end position="264"/>
    </location>
</feature>
<dbReference type="Pfam" id="PF04922">
    <property type="entry name" value="DIE2_ALG10"/>
    <property type="match status" value="2"/>
</dbReference>
<evidence type="ECO:0000313" key="18">
    <source>
        <dbReference type="Proteomes" id="UP000012174"/>
    </source>
</evidence>
<comment type="subcellular location">
    <subcellularLocation>
        <location evidence="1">Endoplasmic reticulum membrane</location>
        <topology evidence="1">Multi-pass membrane protein</topology>
    </subcellularLocation>
</comment>
<feature type="transmembrane region" description="Helical" evidence="16">
    <location>
        <begin position="443"/>
        <end position="463"/>
    </location>
</feature>
<evidence type="ECO:0000256" key="14">
    <source>
        <dbReference type="ARBA" id="ARBA00048064"/>
    </source>
</evidence>
<dbReference type="OrthoDB" id="4769at2759"/>
<dbReference type="GO" id="GO:0006488">
    <property type="term" value="P:dolichol-linked oligosaccharide biosynthetic process"/>
    <property type="evidence" value="ECO:0007669"/>
    <property type="project" value="InterPro"/>
</dbReference>
<evidence type="ECO:0000256" key="15">
    <source>
        <dbReference type="SAM" id="MobiDB-lite"/>
    </source>
</evidence>
<accession>M7TBZ1</accession>
<keyword evidence="9" id="KW-0256">Endoplasmic reticulum</keyword>
<dbReference type="EC" id="2.4.1.256" evidence="4"/>
<dbReference type="AlphaFoldDB" id="M7TBZ1"/>
<comment type="similarity">
    <text evidence="3">Belongs to the ALG10 glucosyltransferase family.</text>
</comment>
<comment type="function">
    <text evidence="13">Dol-P-Glc:Glc(2)Man(9)GlcNAc(2)-PP-Dol alpha-1,2-glucosyltransferase that operates in the biosynthetic pathway of dolichol-linked oligosaccharides, the glycan precursors employed in protein asparagine (N)-glycosylation. The assembly of dolichol-linked oligosaccharides begins on the cytosolic side of the endoplasmic reticulum membrane and finishes in its lumen. The sequential addition of sugars to dolichol pyrophosphate produces dolichol-linked oligosaccharides containing fourteen sugars, including two GlcNAcs, nine mannoses and three glucoses. Once assembled, the oligosaccharide is transferred from the lipid to nascent proteins by oligosaccharyltransferases. In the lumen of the endoplasmic reticulum, adds the third and last glucose residue from dolichyl phosphate glucose (Dol-P-Glc) onto the lipid-linked oligosaccharide intermediate Glc(2)Man(9)GlcNAc(2)-PP-Dol to produce Glc(3)Man(9)GlcNAc(2)-PP-Dol.</text>
</comment>
<evidence type="ECO:0000256" key="5">
    <source>
        <dbReference type="ARBA" id="ARBA00018512"/>
    </source>
</evidence>
<keyword evidence="11 16" id="KW-0472">Membrane</keyword>
<keyword evidence="7 17" id="KW-0808">Transferase</keyword>
<dbReference type="GO" id="GO:0005789">
    <property type="term" value="C:endoplasmic reticulum membrane"/>
    <property type="evidence" value="ECO:0007669"/>
    <property type="project" value="UniProtKB-SubCell"/>
</dbReference>
<dbReference type="OMA" id="VWDSKIT"/>
<gene>
    <name evidence="17" type="ORF">UCREL1_8882</name>
</gene>
<evidence type="ECO:0000256" key="3">
    <source>
        <dbReference type="ARBA" id="ARBA00010600"/>
    </source>
</evidence>
<feature type="transmembrane region" description="Helical" evidence="16">
    <location>
        <begin position="284"/>
        <end position="305"/>
    </location>
</feature>
<keyword evidence="6" id="KW-0328">Glycosyltransferase</keyword>
<evidence type="ECO:0000256" key="2">
    <source>
        <dbReference type="ARBA" id="ARBA00004922"/>
    </source>
</evidence>
<evidence type="ECO:0000256" key="16">
    <source>
        <dbReference type="SAM" id="Phobius"/>
    </source>
</evidence>
<sequence>MTAYVAAAAVLCRSWIEQPKVQNGVPRRFSTYCILTGLNIGFFPVIFFFSGLYYTDVASTFVVLIAYANQLRRLSQRDDPPFYDGFLTFFLGVLTLAMRQTNIFWVVVFMGGLEVVRAIKSPRPRSFGILEPTKKPSFFFSTKHIKFELERYSVGDIHDPPLSMAYPFGDKSNHVATLHLAQLLYIWPFFVFFSAPLFIPLVLFKANSIYRTWKPSQRESYPYLDSAMSRIRRARRYEARGAAICALVVALAIIRFNTIIHPFTLADNRHYMFYVFRYTILRAWWIRYALAPVYVLCAWLCWTALRGYSLNTRDREWIRTLFAASSPPPSRDCSKSSATTSSTPSASASATAEADGGGGQPYPPPPLRAVLSTTTPPRTSTALLLLLATALSLVTAPLVEPRYFILPWVFWRLHVPAWPIRRQQHTNVSGSRILREPRLVLELAWFALVNLGTMYVFLAYPFYWKSAEADDGTVQLLDGGRVQRFMW</sequence>
<evidence type="ECO:0000256" key="11">
    <source>
        <dbReference type="ARBA" id="ARBA00023136"/>
    </source>
</evidence>
<evidence type="ECO:0000256" key="1">
    <source>
        <dbReference type="ARBA" id="ARBA00004477"/>
    </source>
</evidence>
<evidence type="ECO:0000256" key="7">
    <source>
        <dbReference type="ARBA" id="ARBA00022679"/>
    </source>
</evidence>
<evidence type="ECO:0000256" key="6">
    <source>
        <dbReference type="ARBA" id="ARBA00022676"/>
    </source>
</evidence>
<dbReference type="PANTHER" id="PTHR12989:SF10">
    <property type="entry name" value="DOL-P-GLC:GLC(2)MAN(9)GLCNAC(2)-PP-DOL ALPHA-1,2-GLUCOSYLTRANSFERASE-RELATED"/>
    <property type="match status" value="1"/>
</dbReference>
<evidence type="ECO:0000256" key="13">
    <source>
        <dbReference type="ARBA" id="ARBA00044727"/>
    </source>
</evidence>
<feature type="compositionally biased region" description="Low complexity" evidence="15">
    <location>
        <begin position="335"/>
        <end position="354"/>
    </location>
</feature>
<comment type="catalytic activity">
    <reaction evidence="14">
        <text>an alpha-D-Glc-(1-&gt;3)-alpha-D-Glc-(1-&gt;3)-alpha-D-Man-(1-&gt;2)-alpha-D-Man-(1-&gt;2)-alpha-D-Man-(1-&gt;3)-[alpha-D-Man-(1-&gt;2)-alpha-D-Man-(1-&gt;3)-[alpha-D-Man-(1-&gt;2)-alpha-D-Man-(1-&gt;6)]-alpha-D-Man-(1-&gt;6)]-beta-D-Man-(1-&gt;4)-beta-D-GlcNAc-(1-&gt;4)-alpha-D-GlcNAc-diphospho-di-trans,poly-cis-dolichol + a di-trans,poly-cis-dolichyl beta-D-glucosyl phosphate = a alpha-D-Glc-(1-&gt;2)-alpha-D-Glc-(1-&gt;3)-alpha-D-Glc-(1-&gt;3)-alpha-D-Man-(1-&gt;2)-alpha-D-Man-(1-&gt;2)-alpha-D-Man-(1-&gt;3)-[alpha-D-Man-(1-&gt;2)-alpha-D-Man-(1-&gt;3)-[alpha-D-Man-(1-&gt;2)-alpha-D-Man-(1-&gt;6)]-alpha-D-Man-(1-&gt;6)]-beta-D-Man-(1-&gt;4)-beta-D-GlcNAc-(1-&gt;4)-alpha-D-GlcNAc-diphospho-di-trans,poly-cis-dolichol + a di-trans,poly-cis-dolichyl phosphate + H(+)</text>
        <dbReference type="Rhea" id="RHEA:29543"/>
        <dbReference type="Rhea" id="RHEA-COMP:19498"/>
        <dbReference type="Rhea" id="RHEA-COMP:19502"/>
        <dbReference type="Rhea" id="RHEA-COMP:19512"/>
        <dbReference type="Rhea" id="RHEA-COMP:19522"/>
        <dbReference type="ChEBI" id="CHEBI:15378"/>
        <dbReference type="ChEBI" id="CHEBI:57525"/>
        <dbReference type="ChEBI" id="CHEBI:57683"/>
        <dbReference type="ChEBI" id="CHEBI:132522"/>
        <dbReference type="ChEBI" id="CHEBI:132523"/>
        <dbReference type="EC" id="2.4.1.256"/>
    </reaction>
    <physiologicalReaction direction="left-to-right" evidence="14">
        <dbReference type="Rhea" id="RHEA:29544"/>
    </physiologicalReaction>
</comment>